<evidence type="ECO:0000313" key="2">
    <source>
        <dbReference type="EMBL" id="MEM0541986.1"/>
    </source>
</evidence>
<feature type="domain" description="Methyltransferase type 11" evidence="1">
    <location>
        <begin position="72"/>
        <end position="148"/>
    </location>
</feature>
<dbReference type="RefSeq" id="WP_342695207.1">
    <property type="nucleotide sequence ID" value="NZ_JBCGDO010000004.1"/>
</dbReference>
<keyword evidence="3" id="KW-1185">Reference proteome</keyword>
<dbReference type="InterPro" id="IPR029063">
    <property type="entry name" value="SAM-dependent_MTases_sf"/>
</dbReference>
<gene>
    <name evidence="2" type="ORF">WFZ85_05130</name>
</gene>
<dbReference type="Gene3D" id="3.40.50.150">
    <property type="entry name" value="Vaccinia Virus protein VP39"/>
    <property type="match status" value="1"/>
</dbReference>
<protein>
    <submittedName>
        <fullName evidence="2">Class I SAM-dependent methyltransferase</fullName>
    </submittedName>
</protein>
<organism evidence="2 3">
    <name type="scientific">Flavobacterium aureirubrum</name>
    <dbReference type="NCBI Taxonomy" id="3133147"/>
    <lineage>
        <taxon>Bacteria</taxon>
        <taxon>Pseudomonadati</taxon>
        <taxon>Bacteroidota</taxon>
        <taxon>Flavobacteriia</taxon>
        <taxon>Flavobacteriales</taxon>
        <taxon>Flavobacteriaceae</taxon>
        <taxon>Flavobacterium</taxon>
    </lineage>
</organism>
<dbReference type="Pfam" id="PF08241">
    <property type="entry name" value="Methyltransf_11"/>
    <property type="match status" value="1"/>
</dbReference>
<reference evidence="2 3" key="1">
    <citation type="submission" date="2024-03" db="EMBL/GenBank/DDBJ databases">
        <title>Two novel species of the genus Flavobacterium exhibiting potentially degradation of complex polysaccharides.</title>
        <authorList>
            <person name="Lian X."/>
        </authorList>
    </citation>
    <scope>NUCLEOTIDE SEQUENCE [LARGE SCALE GENOMIC DNA]</scope>
    <source>
        <strain evidence="3">j3</strain>
    </source>
</reference>
<dbReference type="GO" id="GO:0008168">
    <property type="term" value="F:methyltransferase activity"/>
    <property type="evidence" value="ECO:0007669"/>
    <property type="project" value="UniProtKB-KW"/>
</dbReference>
<dbReference type="CDD" id="cd02440">
    <property type="entry name" value="AdoMet_MTases"/>
    <property type="match status" value="1"/>
</dbReference>
<keyword evidence="2" id="KW-0808">Transferase</keyword>
<name>A0ABU9N482_9FLAO</name>
<dbReference type="Proteomes" id="UP001460072">
    <property type="component" value="Unassembled WGS sequence"/>
</dbReference>
<comment type="caution">
    <text evidence="2">The sequence shown here is derived from an EMBL/GenBank/DDBJ whole genome shotgun (WGS) entry which is preliminary data.</text>
</comment>
<keyword evidence="2" id="KW-0489">Methyltransferase</keyword>
<sequence>MSLKKTIKKIIKKIKIFFLKTTPNPLVGSTNEITRVVWLEKTLKNIPRGSKILDAGAGEQQFKKFCNHLEYVSQDFAQYEPEDLNYGLQMENWDYGKLDIISDIASIPVADKSFDAIMCTEVFEHIVNPREAIKEFSRILKKEGYLIITAPFCSLTHFAPYHFYTGFNLFFYETELVKNGFSIIEITPNGNFFEYLAQEIKRLPHIAKQYSKIVLTKNEINKIQEINLLLQNLSDNDSNSSELLCHGYHVLARKND</sequence>
<evidence type="ECO:0000259" key="1">
    <source>
        <dbReference type="Pfam" id="PF08241"/>
    </source>
</evidence>
<dbReference type="EMBL" id="JBCGDO010000004">
    <property type="protein sequence ID" value="MEM0541986.1"/>
    <property type="molecule type" value="Genomic_DNA"/>
</dbReference>
<dbReference type="SUPFAM" id="SSF53335">
    <property type="entry name" value="S-adenosyl-L-methionine-dependent methyltransferases"/>
    <property type="match status" value="1"/>
</dbReference>
<evidence type="ECO:0000313" key="3">
    <source>
        <dbReference type="Proteomes" id="UP001460072"/>
    </source>
</evidence>
<dbReference type="InterPro" id="IPR013216">
    <property type="entry name" value="Methyltransf_11"/>
</dbReference>
<proteinExistence type="predicted"/>
<dbReference type="GO" id="GO:0032259">
    <property type="term" value="P:methylation"/>
    <property type="evidence" value="ECO:0007669"/>
    <property type="project" value="UniProtKB-KW"/>
</dbReference>
<accession>A0ABU9N482</accession>